<sequence length="272" mass="31540">MRNIVRHQIETLERWLRRLIDDVVRDHYGGTLLSLPMKKEALNKALLRRETEPSRYPREVDALLFDDVIAIICNRQQYVHFQDALSDAFQNGENEARTYLKRIVDPRNPLSHANEITSHQALQAMCYSTDILESLKAYYKKINMAQTYNAPSFIRIWDDRGNVGEAIQLPTDGAVRHLDFKETQLRPGDVLLLEVQPDESFPEDSYNIRWVVNNISPPQYGKGRKFSVVLENRHVSANGFMVSVEMISNKDWHRYGNADDRIGLRYSILPPV</sequence>
<proteinExistence type="predicted"/>
<dbReference type="EMBL" id="MT279197">
    <property type="protein sequence ID" value="QJT73610.1"/>
    <property type="molecule type" value="Genomic_DNA"/>
</dbReference>
<protein>
    <recommendedName>
        <fullName evidence="2">Swt1-like HEPN domain-containing protein</fullName>
    </recommendedName>
</protein>
<dbReference type="AlphaFoldDB" id="A0A6M5CFJ5"/>
<evidence type="ECO:0000313" key="1">
    <source>
        <dbReference type="EMBL" id="QJT73610.1"/>
    </source>
</evidence>
<organism evidence="1">
    <name type="scientific">Pseudomonas fluorescens</name>
    <dbReference type="NCBI Taxonomy" id="294"/>
    <lineage>
        <taxon>Bacteria</taxon>
        <taxon>Pseudomonadati</taxon>
        <taxon>Pseudomonadota</taxon>
        <taxon>Gammaproteobacteria</taxon>
        <taxon>Pseudomonadales</taxon>
        <taxon>Pseudomonadaceae</taxon>
        <taxon>Pseudomonas</taxon>
    </lineage>
</organism>
<evidence type="ECO:0008006" key="2">
    <source>
        <dbReference type="Google" id="ProtNLM"/>
    </source>
</evidence>
<accession>A0A6M5CFJ5</accession>
<reference evidence="1" key="1">
    <citation type="submission" date="2020-04" db="EMBL/GenBank/DDBJ databases">
        <authorList>
            <person name="Hall J.P.J."/>
        </authorList>
    </citation>
    <scope>NUCLEOTIDE SEQUENCE</scope>
    <source>
        <strain evidence="1">SBW25</strain>
    </source>
</reference>
<name>A0A6M5CFJ5_PSEFL</name>